<dbReference type="GO" id="GO:0016787">
    <property type="term" value="F:hydrolase activity"/>
    <property type="evidence" value="ECO:0007669"/>
    <property type="project" value="UniProtKB-KW"/>
</dbReference>
<evidence type="ECO:0000256" key="1">
    <source>
        <dbReference type="ARBA" id="ARBA00005429"/>
    </source>
</evidence>
<keyword evidence="4" id="KW-0342">GTP-binding</keyword>
<feature type="domain" description="IRG-type G" evidence="5">
    <location>
        <begin position="42"/>
        <end position="210"/>
    </location>
</feature>
<dbReference type="GO" id="GO:0005525">
    <property type="term" value="F:GTP binding"/>
    <property type="evidence" value="ECO:0007669"/>
    <property type="project" value="UniProtKB-KW"/>
</dbReference>
<evidence type="ECO:0000256" key="3">
    <source>
        <dbReference type="ARBA" id="ARBA00022801"/>
    </source>
</evidence>
<dbReference type="FunFam" id="3.40.50.300:FF:000541">
    <property type="entry name" value="Immunity related GTPase M"/>
    <property type="match status" value="1"/>
</dbReference>
<proteinExistence type="inferred from homology"/>
<dbReference type="PANTHER" id="PTHR32341:SF10">
    <property type="entry name" value="INTERFERON-INDUCIBLE GTPASE 5"/>
    <property type="match status" value="1"/>
</dbReference>
<dbReference type="GO" id="GO:0016020">
    <property type="term" value="C:membrane"/>
    <property type="evidence" value="ECO:0007669"/>
    <property type="project" value="InterPro"/>
</dbReference>
<evidence type="ECO:0000313" key="7">
    <source>
        <dbReference type="Proteomes" id="UP000694389"/>
    </source>
</evidence>
<dbReference type="PANTHER" id="PTHR32341">
    <property type="entry name" value="INTERFERON-INDUCIBLE GTPASE"/>
    <property type="match status" value="1"/>
</dbReference>
<accession>A0A8P4KJG2</accession>
<dbReference type="SUPFAM" id="SSF52540">
    <property type="entry name" value="P-loop containing nucleoside triphosphate hydrolases"/>
    <property type="match status" value="1"/>
</dbReference>
<dbReference type="InterPro" id="IPR051515">
    <property type="entry name" value="IRG"/>
</dbReference>
<evidence type="ECO:0000259" key="5">
    <source>
        <dbReference type="PROSITE" id="PS51716"/>
    </source>
</evidence>
<dbReference type="InterPro" id="IPR007743">
    <property type="entry name" value="Immunity-related_GTPase-like"/>
</dbReference>
<keyword evidence="7" id="KW-1185">Reference proteome</keyword>
<evidence type="ECO:0000256" key="4">
    <source>
        <dbReference type="ARBA" id="ARBA00023134"/>
    </source>
</evidence>
<organism evidence="6 7">
    <name type="scientific">Dicentrarchus labrax</name>
    <name type="common">European seabass</name>
    <name type="synonym">Morone labrax</name>
    <dbReference type="NCBI Taxonomy" id="13489"/>
    <lineage>
        <taxon>Eukaryota</taxon>
        <taxon>Metazoa</taxon>
        <taxon>Chordata</taxon>
        <taxon>Craniata</taxon>
        <taxon>Vertebrata</taxon>
        <taxon>Euteleostomi</taxon>
        <taxon>Actinopterygii</taxon>
        <taxon>Neopterygii</taxon>
        <taxon>Teleostei</taxon>
        <taxon>Neoteleostei</taxon>
        <taxon>Acanthomorphata</taxon>
        <taxon>Eupercaria</taxon>
        <taxon>Moronidae</taxon>
        <taxon>Dicentrarchus</taxon>
    </lineage>
</organism>
<dbReference type="GeneTree" id="ENSGT00950000183007"/>
<dbReference type="Proteomes" id="UP000694389">
    <property type="component" value="Unassembled WGS sequence"/>
</dbReference>
<keyword evidence="3" id="KW-0378">Hydrolase</keyword>
<evidence type="ECO:0000256" key="2">
    <source>
        <dbReference type="ARBA" id="ARBA00022741"/>
    </source>
</evidence>
<keyword evidence="2" id="KW-0547">Nucleotide-binding</keyword>
<comment type="similarity">
    <text evidence="1">Belongs to the TRAFAC class dynamin-like GTPase superfamily. IRG family.</text>
</comment>
<name>A0A8P4KJG2_DICLA</name>
<reference evidence="6" key="1">
    <citation type="submission" date="2025-08" db="UniProtKB">
        <authorList>
            <consortium name="Ensembl"/>
        </authorList>
    </citation>
    <scope>IDENTIFICATION</scope>
</reference>
<reference evidence="6" key="2">
    <citation type="submission" date="2025-09" db="UniProtKB">
        <authorList>
            <consortium name="Ensembl"/>
        </authorList>
    </citation>
    <scope>IDENTIFICATION</scope>
</reference>
<dbReference type="AlphaFoldDB" id="A0A8P4KJG2"/>
<evidence type="ECO:0000313" key="6">
    <source>
        <dbReference type="Ensembl" id="ENSDLAP00005077364.1"/>
    </source>
</evidence>
<dbReference type="Pfam" id="PF05049">
    <property type="entry name" value="IIGP"/>
    <property type="match status" value="1"/>
</dbReference>
<dbReference type="PROSITE" id="PS51716">
    <property type="entry name" value="G_IRG"/>
    <property type="match status" value="1"/>
</dbReference>
<protein>
    <recommendedName>
        <fullName evidence="5">IRG-type G domain-containing protein</fullName>
    </recommendedName>
</protein>
<sequence>MDYQPEIFEDKDLLRELREAMKKSHAEGAAKIQDYLEKEKNTPLNIAITGETGSGKSTFVNAFRGIDNIDKRAAPTGCVETTMEVTPYPHPKHPNVTVWDLPGVGTTKFPADKYLENVGFEKFDFFIIISDTRFRENDFYFVRSKIDNDLQAEGKSQREFDAERTLKLIKENCIQGLQNEGVLSPQVFLVSSFELHLYDFHLLHETLERELPAHKRNALLLAMPNINLEIINKKKEALQAKIKYYASVSALIASAPVAGLSFATDVTILAETIRMYQVTFGLDCESLENLARTARVPLNDLKEVMTSPLAAKEISKDLVIKLLCLSAGEAALMAAEEGSRFSPLIGFPLAMTFSFISTYRALSTFLNMLAEDAHRVFTKALGLNTSL</sequence>
<dbReference type="Ensembl" id="ENSDLAT00005088528.1">
    <property type="protein sequence ID" value="ENSDLAP00005077364.1"/>
    <property type="gene ID" value="ENSDLAG00005031841.1"/>
</dbReference>
<dbReference type="Gene3D" id="3.40.50.300">
    <property type="entry name" value="P-loop containing nucleotide triphosphate hydrolases"/>
    <property type="match status" value="1"/>
</dbReference>
<dbReference type="InterPro" id="IPR027417">
    <property type="entry name" value="P-loop_NTPase"/>
</dbReference>
<dbReference type="InterPro" id="IPR030385">
    <property type="entry name" value="G_IRG_dom"/>
</dbReference>